<reference evidence="1" key="1">
    <citation type="submission" date="2023-06" db="EMBL/GenBank/DDBJ databases">
        <title>Draft genome sequence of Nocardioides sp. SOB77.</title>
        <authorList>
            <person name="Zhang G."/>
        </authorList>
    </citation>
    <scope>NUCLEOTIDE SEQUENCE</scope>
    <source>
        <strain evidence="1">SOB77</strain>
    </source>
</reference>
<dbReference type="EMBL" id="JAUHJQ010000008">
    <property type="protein sequence ID" value="MDN4174720.1"/>
    <property type="molecule type" value="Genomic_DNA"/>
</dbReference>
<dbReference type="Proteomes" id="UP001168620">
    <property type="component" value="Unassembled WGS sequence"/>
</dbReference>
<organism evidence="1 2">
    <name type="scientific">Nocardioides oceani</name>
    <dbReference type="NCBI Taxonomy" id="3058369"/>
    <lineage>
        <taxon>Bacteria</taxon>
        <taxon>Bacillati</taxon>
        <taxon>Actinomycetota</taxon>
        <taxon>Actinomycetes</taxon>
        <taxon>Propionibacteriales</taxon>
        <taxon>Nocardioidaceae</taxon>
        <taxon>Nocardioides</taxon>
    </lineage>
</organism>
<comment type="caution">
    <text evidence="1">The sequence shown here is derived from an EMBL/GenBank/DDBJ whole genome shotgun (WGS) entry which is preliminary data.</text>
</comment>
<evidence type="ECO:0000313" key="2">
    <source>
        <dbReference type="Proteomes" id="UP001168620"/>
    </source>
</evidence>
<gene>
    <name evidence="1" type="ORF">QWY28_17295</name>
</gene>
<sequence>MTADGLLDSKHVAVELDVPESAIWKWKARGALVDGVRRHLTPAGVVPGRGRGGLVPLYRLADVKPFADAYHENKRRRAEKQ</sequence>
<proteinExistence type="predicted"/>
<evidence type="ECO:0000313" key="1">
    <source>
        <dbReference type="EMBL" id="MDN4174720.1"/>
    </source>
</evidence>
<accession>A0ABT8FJU9</accession>
<dbReference type="RefSeq" id="WP_300953814.1">
    <property type="nucleotide sequence ID" value="NZ_JAUHJQ010000008.1"/>
</dbReference>
<keyword evidence="2" id="KW-1185">Reference proteome</keyword>
<protein>
    <recommendedName>
        <fullName evidence="3">DNA-binding protein</fullName>
    </recommendedName>
</protein>
<evidence type="ECO:0008006" key="3">
    <source>
        <dbReference type="Google" id="ProtNLM"/>
    </source>
</evidence>
<name>A0ABT8FJU9_9ACTN</name>